<dbReference type="PROSITE" id="PS51257">
    <property type="entry name" value="PROKAR_LIPOPROTEIN"/>
    <property type="match status" value="1"/>
</dbReference>
<dbReference type="Proteomes" id="UP000199118">
    <property type="component" value="Unassembled WGS sequence"/>
</dbReference>
<dbReference type="RefSeq" id="WP_092679113.1">
    <property type="nucleotide sequence ID" value="NZ_FNMZ01000001.1"/>
</dbReference>
<sequence>MFRTLSLVAVLFLTACAETPRQSAVAFQPPPEALNEGAVLLADMRPEFDWAGQKDALRDGVAAYFDRYAPGWRVVDAASGQSGDLTLTCSTYHDGWSNCAEVELTCSLGMKGEERRRFKFERESETCGKGGDDASTRAEAYNRGLAIAERAAAEIAGDPEMSRIVGADRRQDLLDTALASQDEAELLAFADTYPGTPEAERARRIAGQWRARALEDATVVESGDAGAGDAGAEGAGAEVAGAGGEPEQAAPAPAPETPATPAAEAAPTTVAAAEEPPVAAAPTPADTDLSCYDTRQNMCADYSFPTVAKRYEFERKCVQGGTQVLDTFCPRDADTAGCEHRSGGTRVVTWVYGMNSGQVAQSCRANGGRVADPLG</sequence>
<feature type="region of interest" description="Disordered" evidence="1">
    <location>
        <begin position="221"/>
        <end position="286"/>
    </location>
</feature>
<name>A0A1H2QBW9_9RHOB</name>
<organism evidence="3 4">
    <name type="scientific">Albimonas donghaensis</name>
    <dbReference type="NCBI Taxonomy" id="356660"/>
    <lineage>
        <taxon>Bacteria</taxon>
        <taxon>Pseudomonadati</taxon>
        <taxon>Pseudomonadota</taxon>
        <taxon>Alphaproteobacteria</taxon>
        <taxon>Rhodobacterales</taxon>
        <taxon>Paracoccaceae</taxon>
        <taxon>Albimonas</taxon>
    </lineage>
</organism>
<feature type="signal peptide" evidence="2">
    <location>
        <begin position="1"/>
        <end position="17"/>
    </location>
</feature>
<evidence type="ECO:0000313" key="3">
    <source>
        <dbReference type="EMBL" id="SDW04585.1"/>
    </source>
</evidence>
<feature type="chain" id="PRO_5011644646" evidence="2">
    <location>
        <begin position="18"/>
        <end position="375"/>
    </location>
</feature>
<dbReference type="AlphaFoldDB" id="A0A1H2QBW9"/>
<evidence type="ECO:0000256" key="2">
    <source>
        <dbReference type="SAM" id="SignalP"/>
    </source>
</evidence>
<feature type="compositionally biased region" description="Low complexity" evidence="1">
    <location>
        <begin position="259"/>
        <end position="286"/>
    </location>
</feature>
<accession>A0A1H2QBW9</accession>
<gene>
    <name evidence="3" type="ORF">SAMN05444336_1016</name>
</gene>
<keyword evidence="4" id="KW-1185">Reference proteome</keyword>
<proteinExistence type="predicted"/>
<protein>
    <submittedName>
        <fullName evidence="3">Uncharacterized protein</fullName>
    </submittedName>
</protein>
<evidence type="ECO:0000256" key="1">
    <source>
        <dbReference type="SAM" id="MobiDB-lite"/>
    </source>
</evidence>
<keyword evidence="2" id="KW-0732">Signal</keyword>
<dbReference type="EMBL" id="FNMZ01000001">
    <property type="protein sequence ID" value="SDW04585.1"/>
    <property type="molecule type" value="Genomic_DNA"/>
</dbReference>
<feature type="compositionally biased region" description="Gly residues" evidence="1">
    <location>
        <begin position="225"/>
        <end position="234"/>
    </location>
</feature>
<reference evidence="3 4" key="1">
    <citation type="submission" date="2016-10" db="EMBL/GenBank/DDBJ databases">
        <authorList>
            <person name="de Groot N.N."/>
        </authorList>
    </citation>
    <scope>NUCLEOTIDE SEQUENCE [LARGE SCALE GENOMIC DNA]</scope>
    <source>
        <strain evidence="3 4">DSM 17890</strain>
    </source>
</reference>
<feature type="compositionally biased region" description="Low complexity" evidence="1">
    <location>
        <begin position="235"/>
        <end position="251"/>
    </location>
</feature>
<evidence type="ECO:0000313" key="4">
    <source>
        <dbReference type="Proteomes" id="UP000199118"/>
    </source>
</evidence>